<keyword evidence="6 10" id="KW-0479">Metal-binding</keyword>
<dbReference type="GO" id="GO:0008270">
    <property type="term" value="F:zinc ion binding"/>
    <property type="evidence" value="ECO:0007669"/>
    <property type="project" value="UniProtKB-UniRule"/>
</dbReference>
<dbReference type="PROSITE" id="PS51464">
    <property type="entry name" value="SIS"/>
    <property type="match status" value="1"/>
</dbReference>
<dbReference type="EMBL" id="CP076135">
    <property type="protein sequence ID" value="QWG16999.1"/>
    <property type="molecule type" value="Genomic_DNA"/>
</dbReference>
<feature type="binding site" evidence="10">
    <location>
        <position position="181"/>
    </location>
    <ligand>
        <name>substrate</name>
    </ligand>
</feature>
<evidence type="ECO:0000256" key="4">
    <source>
        <dbReference type="ARBA" id="ARBA00009894"/>
    </source>
</evidence>
<name>A0A975NN24_9BRAD</name>
<dbReference type="GO" id="GO:0005737">
    <property type="term" value="C:cytoplasm"/>
    <property type="evidence" value="ECO:0007669"/>
    <property type="project" value="UniProtKB-SubCell"/>
</dbReference>
<keyword evidence="8 10" id="KW-0413">Isomerase</keyword>
<comment type="miscellaneous">
    <text evidence="10">The reaction produces a racemic mixture of D-glycero-alpha-D-manno-heptose 7-phosphate and D-glycero-beta-D-manno-heptose 7-phosphate.</text>
</comment>
<proteinExistence type="inferred from homology"/>
<dbReference type="InterPro" id="IPR001347">
    <property type="entry name" value="SIS_dom"/>
</dbReference>
<feature type="binding site" evidence="10">
    <location>
        <begin position="61"/>
        <end position="63"/>
    </location>
    <ligand>
        <name>substrate</name>
    </ligand>
</feature>
<evidence type="ECO:0000256" key="10">
    <source>
        <dbReference type="HAMAP-Rule" id="MF_00067"/>
    </source>
</evidence>
<evidence type="ECO:0000256" key="5">
    <source>
        <dbReference type="ARBA" id="ARBA00022490"/>
    </source>
</evidence>
<comment type="function">
    <text evidence="2 10">Catalyzes the isomerization of sedoheptulose 7-phosphate in D-glycero-D-manno-heptose 7-phosphate.</text>
</comment>
<keyword evidence="7 10" id="KW-0862">Zinc</keyword>
<comment type="subcellular location">
    <subcellularLocation>
        <location evidence="3 10">Cytoplasm</location>
    </subcellularLocation>
</comment>
<evidence type="ECO:0000313" key="13">
    <source>
        <dbReference type="Proteomes" id="UP000680805"/>
    </source>
</evidence>
<dbReference type="PANTHER" id="PTHR30390:SF6">
    <property type="entry name" value="DNAA INITIATOR-ASSOCIATING PROTEIN DIAA"/>
    <property type="match status" value="1"/>
</dbReference>
<dbReference type="Proteomes" id="UP000680805">
    <property type="component" value="Chromosome"/>
</dbReference>
<dbReference type="EC" id="5.3.1.28" evidence="10"/>
<organism evidence="12 13">
    <name type="scientific">Bradyrhizobium sediminis</name>
    <dbReference type="NCBI Taxonomy" id="2840469"/>
    <lineage>
        <taxon>Bacteria</taxon>
        <taxon>Pseudomonadati</taxon>
        <taxon>Pseudomonadota</taxon>
        <taxon>Alphaproteobacteria</taxon>
        <taxon>Hyphomicrobiales</taxon>
        <taxon>Nitrobacteraceae</taxon>
        <taxon>Bradyrhizobium</taxon>
    </lineage>
</organism>
<dbReference type="GO" id="GO:1901135">
    <property type="term" value="P:carbohydrate derivative metabolic process"/>
    <property type="evidence" value="ECO:0007669"/>
    <property type="project" value="InterPro"/>
</dbReference>
<feature type="binding site" evidence="10">
    <location>
        <begin position="103"/>
        <end position="104"/>
    </location>
    <ligand>
        <name>substrate</name>
    </ligand>
</feature>
<keyword evidence="5 10" id="KW-0963">Cytoplasm</keyword>
<dbReference type="SUPFAM" id="SSF53697">
    <property type="entry name" value="SIS domain"/>
    <property type="match status" value="1"/>
</dbReference>
<sequence length="206" mass="21642">MSQDSNDSRDSKDPIGAHLGRSLAALERATRDAGLLAAARAIAAAMIAALRAGNKLMIIGNGGSAADAQHIAAEIIGRYKQDRPGYAALALTTDTSVLTAVANDYGFEQVFARQVEGLGRRGDVLLALSTSGRSPNIMAALRKARDIGLVTIGFTGLKGESLGALCDHLLVAPTDDTPVVQQIHLAVAHGICDEIERTMMREALRK</sequence>
<dbReference type="HAMAP" id="MF_00067">
    <property type="entry name" value="GmhA"/>
    <property type="match status" value="1"/>
</dbReference>
<protein>
    <recommendedName>
        <fullName evidence="10">Phosphoheptose isomerase</fullName>
        <ecNumber evidence="10">5.3.1.28</ecNumber>
    </recommendedName>
    <alternativeName>
        <fullName evidence="10">Sedoheptulose 7-phosphate isomerase</fullName>
    </alternativeName>
</protein>
<dbReference type="Gene3D" id="3.40.50.10490">
    <property type="entry name" value="Glucose-6-phosphate isomerase like protein, domain 1"/>
    <property type="match status" value="1"/>
</dbReference>
<dbReference type="GO" id="GO:0097367">
    <property type="term" value="F:carbohydrate derivative binding"/>
    <property type="evidence" value="ECO:0007669"/>
    <property type="project" value="InterPro"/>
</dbReference>
<dbReference type="InterPro" id="IPR046348">
    <property type="entry name" value="SIS_dom_sf"/>
</dbReference>
<keyword evidence="9 10" id="KW-0119">Carbohydrate metabolism</keyword>
<feature type="binding site" evidence="10">
    <location>
        <position position="70"/>
    </location>
    <ligand>
        <name>Zn(2+)</name>
        <dbReference type="ChEBI" id="CHEBI:29105"/>
    </ligand>
</feature>
<reference evidence="12" key="1">
    <citation type="submission" date="2021-06" db="EMBL/GenBank/DDBJ databases">
        <title>Bradyrhizobium sp. S2-11-2 Genome sequencing.</title>
        <authorList>
            <person name="Jin L."/>
        </authorList>
    </citation>
    <scope>NUCLEOTIDE SEQUENCE</scope>
    <source>
        <strain evidence="12">S2-11-2</strain>
    </source>
</reference>
<dbReference type="PANTHER" id="PTHR30390">
    <property type="entry name" value="SEDOHEPTULOSE 7-PHOSPHATE ISOMERASE / DNAA INITIATOR-ASSOCIATING FACTOR FOR REPLICATION INITIATION"/>
    <property type="match status" value="1"/>
</dbReference>
<comment type="similarity">
    <text evidence="4 10">Belongs to the SIS family. GmhA subfamily.</text>
</comment>
<feature type="binding site" evidence="10">
    <location>
        <position position="74"/>
    </location>
    <ligand>
        <name>Zn(2+)</name>
        <dbReference type="ChEBI" id="CHEBI:29105"/>
    </ligand>
</feature>
<evidence type="ECO:0000256" key="1">
    <source>
        <dbReference type="ARBA" id="ARBA00000348"/>
    </source>
</evidence>
<feature type="binding site" evidence="10">
    <location>
        <position position="189"/>
    </location>
    <ligand>
        <name>Zn(2+)</name>
        <dbReference type="ChEBI" id="CHEBI:29105"/>
    </ligand>
</feature>
<evidence type="ECO:0000259" key="11">
    <source>
        <dbReference type="PROSITE" id="PS51464"/>
    </source>
</evidence>
<feature type="binding site" evidence="10">
    <location>
        <position position="181"/>
    </location>
    <ligand>
        <name>Zn(2+)</name>
        <dbReference type="ChEBI" id="CHEBI:29105"/>
    </ligand>
</feature>
<evidence type="ECO:0000256" key="9">
    <source>
        <dbReference type="ARBA" id="ARBA00023277"/>
    </source>
</evidence>
<dbReference type="AlphaFoldDB" id="A0A975NN24"/>
<evidence type="ECO:0000256" key="7">
    <source>
        <dbReference type="ARBA" id="ARBA00022833"/>
    </source>
</evidence>
<dbReference type="CDD" id="cd05006">
    <property type="entry name" value="SIS_GmhA"/>
    <property type="match status" value="1"/>
</dbReference>
<feature type="binding site" evidence="10">
    <location>
        <begin position="129"/>
        <end position="131"/>
    </location>
    <ligand>
        <name>substrate</name>
    </ligand>
</feature>
<accession>A0A975NN24</accession>
<evidence type="ECO:0000256" key="2">
    <source>
        <dbReference type="ARBA" id="ARBA00003172"/>
    </source>
</evidence>
<comment type="cofactor">
    <cofactor evidence="10">
        <name>Zn(2+)</name>
        <dbReference type="ChEBI" id="CHEBI:29105"/>
    </cofactor>
    <text evidence="10">Binds 1 zinc ion per subunit.</text>
</comment>
<evidence type="ECO:0000256" key="6">
    <source>
        <dbReference type="ARBA" id="ARBA00022723"/>
    </source>
</evidence>
<feature type="binding site" evidence="10">
    <location>
        <position position="134"/>
    </location>
    <ligand>
        <name>substrate</name>
    </ligand>
</feature>
<dbReference type="InterPro" id="IPR050099">
    <property type="entry name" value="SIS_GmhA/DiaA_subfam"/>
</dbReference>
<dbReference type="GO" id="GO:0008968">
    <property type="term" value="F:D-sedoheptulose 7-phosphate isomerase activity"/>
    <property type="evidence" value="ECO:0007669"/>
    <property type="project" value="UniProtKB-UniRule"/>
</dbReference>
<dbReference type="Pfam" id="PF13580">
    <property type="entry name" value="SIS_2"/>
    <property type="match status" value="1"/>
</dbReference>
<dbReference type="InterPro" id="IPR004515">
    <property type="entry name" value="Phosphoheptose_Isoase"/>
</dbReference>
<evidence type="ECO:0000256" key="3">
    <source>
        <dbReference type="ARBA" id="ARBA00004496"/>
    </source>
</evidence>
<dbReference type="GO" id="GO:0005975">
    <property type="term" value="P:carbohydrate metabolic process"/>
    <property type="evidence" value="ECO:0007669"/>
    <property type="project" value="UniProtKB-UniRule"/>
</dbReference>
<comment type="pathway">
    <text evidence="10">Carbohydrate biosynthesis; D-glycero-D-manno-heptose 7-phosphate biosynthesis; D-glycero-alpha-D-manno-heptose 7-phosphate and D-glycero-beta-D-manno-heptose 7-phosphate from sedoheptulose 7-phosphate: step 1/1.</text>
</comment>
<gene>
    <name evidence="10" type="primary">gmhA</name>
    <name evidence="12" type="ORF">KMZ68_18710</name>
</gene>
<dbReference type="RefSeq" id="WP_215612659.1">
    <property type="nucleotide sequence ID" value="NZ_CP076135.1"/>
</dbReference>
<comment type="subunit">
    <text evidence="10">Homotetramer.</text>
</comment>
<evidence type="ECO:0000256" key="8">
    <source>
        <dbReference type="ARBA" id="ARBA00023235"/>
    </source>
</evidence>
<feature type="binding site" evidence="10">
    <location>
        <position position="74"/>
    </location>
    <ligand>
        <name>substrate</name>
    </ligand>
</feature>
<evidence type="ECO:0000313" key="12">
    <source>
        <dbReference type="EMBL" id="QWG16999.1"/>
    </source>
</evidence>
<dbReference type="InterPro" id="IPR035461">
    <property type="entry name" value="GmhA/DiaA"/>
</dbReference>
<feature type="domain" description="SIS" evidence="11">
    <location>
        <begin position="46"/>
        <end position="205"/>
    </location>
</feature>
<comment type="catalytic activity">
    <reaction evidence="1 10">
        <text>2 D-sedoheptulose 7-phosphate = D-glycero-alpha-D-manno-heptose 7-phosphate + D-glycero-beta-D-manno-heptose 7-phosphate</text>
        <dbReference type="Rhea" id="RHEA:27489"/>
        <dbReference type="ChEBI" id="CHEBI:57483"/>
        <dbReference type="ChEBI" id="CHEBI:60203"/>
        <dbReference type="ChEBI" id="CHEBI:60204"/>
        <dbReference type="EC" id="5.3.1.28"/>
    </reaction>
</comment>
<dbReference type="KEGG" id="bsei:KMZ68_18710"/>